<accession>A0A445E0Z7</accession>
<evidence type="ECO:0000313" key="3">
    <source>
        <dbReference type="Proteomes" id="UP000289738"/>
    </source>
</evidence>
<feature type="transmembrane region" description="Helical" evidence="1">
    <location>
        <begin position="7"/>
        <end position="26"/>
    </location>
</feature>
<evidence type="ECO:0000313" key="2">
    <source>
        <dbReference type="EMBL" id="RYR69074.1"/>
    </source>
</evidence>
<dbReference type="AlphaFoldDB" id="A0A445E0Z7"/>
<dbReference type="GO" id="GO:0017004">
    <property type="term" value="P:cytochrome complex assembly"/>
    <property type="evidence" value="ECO:0007669"/>
    <property type="project" value="InterPro"/>
</dbReference>
<keyword evidence="3" id="KW-1185">Reference proteome</keyword>
<organism evidence="2 3">
    <name type="scientific">Arachis hypogaea</name>
    <name type="common">Peanut</name>
    <dbReference type="NCBI Taxonomy" id="3818"/>
    <lineage>
        <taxon>Eukaryota</taxon>
        <taxon>Viridiplantae</taxon>
        <taxon>Streptophyta</taxon>
        <taxon>Embryophyta</taxon>
        <taxon>Tracheophyta</taxon>
        <taxon>Spermatophyta</taxon>
        <taxon>Magnoliopsida</taxon>
        <taxon>eudicotyledons</taxon>
        <taxon>Gunneridae</taxon>
        <taxon>Pentapetalae</taxon>
        <taxon>rosids</taxon>
        <taxon>fabids</taxon>
        <taxon>Fabales</taxon>
        <taxon>Fabaceae</taxon>
        <taxon>Papilionoideae</taxon>
        <taxon>50 kb inversion clade</taxon>
        <taxon>dalbergioids sensu lato</taxon>
        <taxon>Dalbergieae</taxon>
        <taxon>Pterocarpus clade</taxon>
        <taxon>Arachis</taxon>
    </lineage>
</organism>
<feature type="transmembrane region" description="Helical" evidence="1">
    <location>
        <begin position="38"/>
        <end position="59"/>
    </location>
</feature>
<name>A0A445E0Z7_ARAHY</name>
<evidence type="ECO:0000256" key="1">
    <source>
        <dbReference type="SAM" id="Phobius"/>
    </source>
</evidence>
<dbReference type="EMBL" id="SDMP01000003">
    <property type="protein sequence ID" value="RYR69074.1"/>
    <property type="molecule type" value="Genomic_DNA"/>
</dbReference>
<dbReference type="PANTHER" id="PTHR36010:SF1">
    <property type="entry name" value="CYTOCHROME C BIOGENESIS CCMF C-TERMINAL-LIKE MITOCHONDRIAL PROTEIN-RELATED"/>
    <property type="match status" value="1"/>
</dbReference>
<keyword evidence="1" id="KW-0812">Transmembrane</keyword>
<reference evidence="2 3" key="1">
    <citation type="submission" date="2019-01" db="EMBL/GenBank/DDBJ databases">
        <title>Sequencing of cultivated peanut Arachis hypogaea provides insights into genome evolution and oil improvement.</title>
        <authorList>
            <person name="Chen X."/>
        </authorList>
    </citation>
    <scope>NUCLEOTIDE SEQUENCE [LARGE SCALE GENOMIC DNA]</scope>
    <source>
        <strain evidence="3">cv. Fuhuasheng</strain>
        <tissue evidence="2">Leaves</tissue>
    </source>
</reference>
<dbReference type="InterPro" id="IPR044955">
    <property type="entry name" value="CCMFC"/>
</dbReference>
<dbReference type="Proteomes" id="UP000289738">
    <property type="component" value="Chromosome A03"/>
</dbReference>
<dbReference type="STRING" id="3818.A0A445E0Z7"/>
<protein>
    <submittedName>
        <fullName evidence="2">Uncharacterized protein</fullName>
    </submittedName>
</protein>
<keyword evidence="1" id="KW-1133">Transmembrane helix</keyword>
<sequence length="119" mass="13564">MVQLHNFFFFITFMVMSRGVVAPLLLKWFVSRDVPTGVPFSNGTLIRILIPSFLLLIYLHSMKFRCFIDKAKSGVLVKAGHLQLGFTRILKTPKVGHELGGKISKVLDVDLFQMRVRKT</sequence>
<gene>
    <name evidence="2" type="ORF">Ahy_A03g015611</name>
</gene>
<keyword evidence="1" id="KW-0472">Membrane</keyword>
<dbReference type="PANTHER" id="PTHR36010">
    <property type="entry name" value="CYTOCHROME C BIOGENESIS CCMF C-TERMINAL-LIKE MITOCHONDRIAL PROTEIN-RELATED"/>
    <property type="match status" value="1"/>
</dbReference>
<proteinExistence type="predicted"/>
<comment type="caution">
    <text evidence="2">The sequence shown here is derived from an EMBL/GenBank/DDBJ whole genome shotgun (WGS) entry which is preliminary data.</text>
</comment>